<sequence length="375" mass="39068">MAVAVLGMAVSVGGCSDDSDSGGKPAIPGERTGPPPGGTPEDGGVDGTKLATADALIVFECGLGEPASRTGFKLSAWSVRDGRRVAAVQVPLPDRADLAWGCGSGGTASSVRQMFDRDLTTVAVALPVGDDAGARATAVNLITGAVVGPTPAEEGFGRTPKEGDAVIHPRTGDLWYTDAVAHKVMSRPLTAAAPITDHGPDRGSGLVLTKDTHWMPSLVGSSGFAANPSGTYGAFTTFNETLLQPAQAPESSWRAFDRSNVPGTTYLPGDKPAPMCGPQLWLDDHRLICRTADNLALVTFADDYSAVASTRDLLPANDRRPDHPVVSRDGASIAFLATQGDRQSLYTQDLAAGATPRKVVDLPPGSPNRYLIEWR</sequence>
<protein>
    <submittedName>
        <fullName evidence="2">Uncharacterized protein</fullName>
    </submittedName>
</protein>
<dbReference type="Proteomes" id="UP000190037">
    <property type="component" value="Unassembled WGS sequence"/>
</dbReference>
<comment type="caution">
    <text evidence="2">The sequence shown here is derived from an EMBL/GenBank/DDBJ whole genome shotgun (WGS) entry which is preliminary data.</text>
</comment>
<dbReference type="SUPFAM" id="SSF82171">
    <property type="entry name" value="DPP6 N-terminal domain-like"/>
    <property type="match status" value="1"/>
</dbReference>
<feature type="region of interest" description="Disordered" evidence="1">
    <location>
        <begin position="14"/>
        <end position="47"/>
    </location>
</feature>
<dbReference type="AlphaFoldDB" id="A0A1T3NLW3"/>
<evidence type="ECO:0000256" key="1">
    <source>
        <dbReference type="SAM" id="MobiDB-lite"/>
    </source>
</evidence>
<dbReference type="EMBL" id="MWQN01000003">
    <property type="protein sequence ID" value="OPC77883.1"/>
    <property type="molecule type" value="Genomic_DNA"/>
</dbReference>
<evidence type="ECO:0000313" key="2">
    <source>
        <dbReference type="EMBL" id="OPC77883.1"/>
    </source>
</evidence>
<name>A0A1T3NLW3_9ACTN</name>
<accession>A0A1T3NLW3</accession>
<keyword evidence="3" id="KW-1185">Reference proteome</keyword>
<proteinExistence type="predicted"/>
<organism evidence="2 3">
    <name type="scientific">Embleya scabrispora</name>
    <dbReference type="NCBI Taxonomy" id="159449"/>
    <lineage>
        <taxon>Bacteria</taxon>
        <taxon>Bacillati</taxon>
        <taxon>Actinomycetota</taxon>
        <taxon>Actinomycetes</taxon>
        <taxon>Kitasatosporales</taxon>
        <taxon>Streptomycetaceae</taxon>
        <taxon>Embleya</taxon>
    </lineage>
</organism>
<gene>
    <name evidence="2" type="ORF">B4N89_37135</name>
</gene>
<evidence type="ECO:0000313" key="3">
    <source>
        <dbReference type="Proteomes" id="UP000190037"/>
    </source>
</evidence>
<reference evidence="2 3" key="1">
    <citation type="submission" date="2017-03" db="EMBL/GenBank/DDBJ databases">
        <title>Draft genome sequence of Streptomyces scabrisporus NF3, endophyte isolated from Amphipterygium adstringens.</title>
        <authorList>
            <person name="Vazquez M."/>
            <person name="Ceapa C.D."/>
            <person name="Rodriguez Luna D."/>
            <person name="Sanchez Esquivel S."/>
        </authorList>
    </citation>
    <scope>NUCLEOTIDE SEQUENCE [LARGE SCALE GENOMIC DNA]</scope>
    <source>
        <strain evidence="2 3">NF3</strain>
    </source>
</reference>